<organism evidence="2 3">
    <name type="scientific">Actinomadura algeriensis</name>
    <dbReference type="NCBI Taxonomy" id="1679523"/>
    <lineage>
        <taxon>Bacteria</taxon>
        <taxon>Bacillati</taxon>
        <taxon>Actinomycetota</taxon>
        <taxon>Actinomycetes</taxon>
        <taxon>Streptosporangiales</taxon>
        <taxon>Thermomonosporaceae</taxon>
        <taxon>Actinomadura</taxon>
    </lineage>
</organism>
<dbReference type="EMBL" id="JADBDZ010000001">
    <property type="protein sequence ID" value="MBE1537928.1"/>
    <property type="molecule type" value="Genomic_DNA"/>
</dbReference>
<feature type="domain" description="SnoaL-like" evidence="1">
    <location>
        <begin position="12"/>
        <end position="109"/>
    </location>
</feature>
<dbReference type="RefSeq" id="WP_192763711.1">
    <property type="nucleotide sequence ID" value="NZ_JADBDZ010000001.1"/>
</dbReference>
<keyword evidence="3" id="KW-1185">Reference proteome</keyword>
<dbReference type="CDD" id="cd00781">
    <property type="entry name" value="ketosteroid_isomerase"/>
    <property type="match status" value="1"/>
</dbReference>
<keyword evidence="2" id="KW-0413">Isomerase</keyword>
<comment type="caution">
    <text evidence="2">The sequence shown here is derived from an EMBL/GenBank/DDBJ whole genome shotgun (WGS) entry which is preliminary data.</text>
</comment>
<proteinExistence type="predicted"/>
<dbReference type="SUPFAM" id="SSF54427">
    <property type="entry name" value="NTF2-like"/>
    <property type="match status" value="1"/>
</dbReference>
<dbReference type="GO" id="GO:0004769">
    <property type="term" value="F:steroid Delta-isomerase activity"/>
    <property type="evidence" value="ECO:0007669"/>
    <property type="project" value="UniProtKB-EC"/>
</dbReference>
<sequence>MPSQEHMKAALQAYVDGFNAGDPAAVVALFADDATIEDPVGKPPITGREAITEFYAGNVASGAKLSLDTPVRGSHGNVAAMAFTVEMPNMRIRVIDVMTFDEDGLISEMRAHWGSTDVES</sequence>
<evidence type="ECO:0000259" key="1">
    <source>
        <dbReference type="Pfam" id="PF12680"/>
    </source>
</evidence>
<accession>A0ABR9K5G2</accession>
<dbReference type="Pfam" id="PF12680">
    <property type="entry name" value="SnoaL_2"/>
    <property type="match status" value="1"/>
</dbReference>
<evidence type="ECO:0000313" key="3">
    <source>
        <dbReference type="Proteomes" id="UP000627838"/>
    </source>
</evidence>
<dbReference type="Proteomes" id="UP000627838">
    <property type="component" value="Unassembled WGS sequence"/>
</dbReference>
<reference evidence="2 3" key="1">
    <citation type="submission" date="2020-10" db="EMBL/GenBank/DDBJ databases">
        <title>Sequencing the genomes of 1000 actinobacteria strains.</title>
        <authorList>
            <person name="Klenk H.-P."/>
        </authorList>
    </citation>
    <scope>NUCLEOTIDE SEQUENCE [LARGE SCALE GENOMIC DNA]</scope>
    <source>
        <strain evidence="2 3">DSM 46744</strain>
    </source>
</reference>
<dbReference type="EC" id="5.3.3.1" evidence="2"/>
<dbReference type="Gene3D" id="3.10.450.50">
    <property type="match status" value="1"/>
</dbReference>
<dbReference type="InterPro" id="IPR039256">
    <property type="entry name" value="Ketosteroid_isomerase"/>
</dbReference>
<gene>
    <name evidence="2" type="ORF">H4W34_007761</name>
</gene>
<dbReference type="InterPro" id="IPR032710">
    <property type="entry name" value="NTF2-like_dom_sf"/>
</dbReference>
<protein>
    <submittedName>
        <fullName evidence="2">Steroid delta-isomerase</fullName>
        <ecNumber evidence="2">5.3.3.1</ecNumber>
    </submittedName>
</protein>
<name>A0ABR9K5G2_9ACTN</name>
<dbReference type="InterPro" id="IPR037401">
    <property type="entry name" value="SnoaL-like"/>
</dbReference>
<evidence type="ECO:0000313" key="2">
    <source>
        <dbReference type="EMBL" id="MBE1537928.1"/>
    </source>
</evidence>